<name>A0AAE2C087_9LAMI</name>
<comment type="caution">
    <text evidence="1">The sequence shown here is derived from an EMBL/GenBank/DDBJ whole genome shotgun (WGS) entry which is preliminary data.</text>
</comment>
<dbReference type="PANTHER" id="PTHR11439">
    <property type="entry name" value="GAG-POL-RELATED RETROTRANSPOSON"/>
    <property type="match status" value="1"/>
</dbReference>
<sequence length="101" mass="11358">MLLPHANWVSCTNSLRSLTGFYVFLGSALVSWETKKQTTASRSIAKAEVEYISMAATVCEFRWISFILKGFGVECFLPVPLYYDNKVVLPIVANPVFHEAH</sequence>
<reference evidence="1" key="1">
    <citation type="submission" date="2020-06" db="EMBL/GenBank/DDBJ databases">
        <authorList>
            <person name="Li T."/>
            <person name="Hu X."/>
            <person name="Zhang T."/>
            <person name="Song X."/>
            <person name="Zhang H."/>
            <person name="Dai N."/>
            <person name="Sheng W."/>
            <person name="Hou X."/>
            <person name="Wei L."/>
        </authorList>
    </citation>
    <scope>NUCLEOTIDE SEQUENCE</scope>
    <source>
        <strain evidence="1">K16</strain>
        <tissue evidence="1">Leaf</tissue>
    </source>
</reference>
<dbReference type="AlphaFoldDB" id="A0AAE2C087"/>
<protein>
    <submittedName>
        <fullName evidence="1">Uncharacterized protein</fullName>
    </submittedName>
</protein>
<dbReference type="PANTHER" id="PTHR11439:SF470">
    <property type="entry name" value="CYSTEINE-RICH RLK (RECEPTOR-LIKE PROTEIN KINASE) 8"/>
    <property type="match status" value="1"/>
</dbReference>
<organism evidence="1 2">
    <name type="scientific">Sesamum angolense</name>
    <dbReference type="NCBI Taxonomy" id="2727404"/>
    <lineage>
        <taxon>Eukaryota</taxon>
        <taxon>Viridiplantae</taxon>
        <taxon>Streptophyta</taxon>
        <taxon>Embryophyta</taxon>
        <taxon>Tracheophyta</taxon>
        <taxon>Spermatophyta</taxon>
        <taxon>Magnoliopsida</taxon>
        <taxon>eudicotyledons</taxon>
        <taxon>Gunneridae</taxon>
        <taxon>Pentapetalae</taxon>
        <taxon>asterids</taxon>
        <taxon>lamiids</taxon>
        <taxon>Lamiales</taxon>
        <taxon>Pedaliaceae</taxon>
        <taxon>Sesamum</taxon>
    </lineage>
</organism>
<accession>A0AAE2C087</accession>
<dbReference type="Proteomes" id="UP001289374">
    <property type="component" value="Unassembled WGS sequence"/>
</dbReference>
<gene>
    <name evidence="1" type="ORF">Sango_0795300</name>
</gene>
<proteinExistence type="predicted"/>
<evidence type="ECO:0000313" key="2">
    <source>
        <dbReference type="Proteomes" id="UP001289374"/>
    </source>
</evidence>
<keyword evidence="2" id="KW-1185">Reference proteome</keyword>
<reference evidence="1" key="2">
    <citation type="journal article" date="2024" name="Plant">
        <title>Genomic evolution and insights into agronomic trait innovations of Sesamum species.</title>
        <authorList>
            <person name="Miao H."/>
            <person name="Wang L."/>
            <person name="Qu L."/>
            <person name="Liu H."/>
            <person name="Sun Y."/>
            <person name="Le M."/>
            <person name="Wang Q."/>
            <person name="Wei S."/>
            <person name="Zheng Y."/>
            <person name="Lin W."/>
            <person name="Duan Y."/>
            <person name="Cao H."/>
            <person name="Xiong S."/>
            <person name="Wang X."/>
            <person name="Wei L."/>
            <person name="Li C."/>
            <person name="Ma Q."/>
            <person name="Ju M."/>
            <person name="Zhao R."/>
            <person name="Li G."/>
            <person name="Mu C."/>
            <person name="Tian Q."/>
            <person name="Mei H."/>
            <person name="Zhang T."/>
            <person name="Gao T."/>
            <person name="Zhang H."/>
        </authorList>
    </citation>
    <scope>NUCLEOTIDE SEQUENCE</scope>
    <source>
        <strain evidence="1">K16</strain>
    </source>
</reference>
<dbReference type="CDD" id="cd09272">
    <property type="entry name" value="RNase_HI_RT_Ty1"/>
    <property type="match status" value="1"/>
</dbReference>
<dbReference type="EMBL" id="JACGWL010000004">
    <property type="protein sequence ID" value="KAK4404267.1"/>
    <property type="molecule type" value="Genomic_DNA"/>
</dbReference>
<evidence type="ECO:0000313" key="1">
    <source>
        <dbReference type="EMBL" id="KAK4404267.1"/>
    </source>
</evidence>